<feature type="domain" description="ABC transmembrane type-1" evidence="8">
    <location>
        <begin position="403"/>
        <end position="582"/>
    </location>
</feature>
<evidence type="ECO:0000256" key="6">
    <source>
        <dbReference type="ARBA" id="ARBA00023136"/>
    </source>
</evidence>
<protein>
    <submittedName>
        <fullName evidence="9">ABC transporter permease</fullName>
    </submittedName>
</protein>
<evidence type="ECO:0000313" key="10">
    <source>
        <dbReference type="Proteomes" id="UP001596524"/>
    </source>
</evidence>
<evidence type="ECO:0000256" key="1">
    <source>
        <dbReference type="ARBA" id="ARBA00004141"/>
    </source>
</evidence>
<dbReference type="EMBL" id="JBHTCH010000030">
    <property type="protein sequence ID" value="MFC7363254.1"/>
    <property type="molecule type" value="Genomic_DNA"/>
</dbReference>
<dbReference type="PANTHER" id="PTHR47737">
    <property type="entry name" value="GLYCINE BETAINE/PROLINE BETAINE TRANSPORT SYSTEM PERMEASE PROTEIN PROW"/>
    <property type="match status" value="1"/>
</dbReference>
<dbReference type="SUPFAM" id="SSF161098">
    <property type="entry name" value="MetI-like"/>
    <property type="match status" value="2"/>
</dbReference>
<keyword evidence="5 7" id="KW-1133">Transmembrane helix</keyword>
<evidence type="ECO:0000259" key="8">
    <source>
        <dbReference type="PROSITE" id="PS50928"/>
    </source>
</evidence>
<feature type="transmembrane region" description="Helical" evidence="7">
    <location>
        <begin position="86"/>
        <end position="109"/>
    </location>
</feature>
<feature type="transmembrane region" description="Helical" evidence="7">
    <location>
        <begin position="129"/>
        <end position="156"/>
    </location>
</feature>
<feature type="transmembrane region" description="Helical" evidence="7">
    <location>
        <begin position="238"/>
        <end position="261"/>
    </location>
</feature>
<dbReference type="Gene3D" id="1.10.3720.10">
    <property type="entry name" value="MetI-like"/>
    <property type="match status" value="2"/>
</dbReference>
<accession>A0ABW2N7I1</accession>
<feature type="transmembrane region" description="Helical" evidence="7">
    <location>
        <begin position="209"/>
        <end position="232"/>
    </location>
</feature>
<feature type="transmembrane region" description="Helical" evidence="7">
    <location>
        <begin position="564"/>
        <end position="582"/>
    </location>
</feature>
<evidence type="ECO:0000256" key="7">
    <source>
        <dbReference type="RuleBase" id="RU363032"/>
    </source>
</evidence>
<sequence length="604" mass="63614">MGSWFSRQYNEFVVSGRWLYEPIATQLTTLFDTLLNSLTLIAAPVVVALVISAVILLRGFKLGLLALAAFAWILLTDLWQPTLETIAFMIVAVALSAAAGLMLGLLGSVNSKSDAAVRALVDVMQAFPSFAYMVPVIVLLGIGNTAALVVTIIWAAPPLARMTSVGLRSVSPDTVEAAVATGASRRRVLFGVKLPMASHSIQAGFNQTIMYAIAMATMAAMIGASGLGVPVWGGLGRLAFGDALEGGIALVFVAILLDRISAVHPAGSDRSGFRPSRSKRRLVVRAATAAALTVGTVAATVALRGPWQDFDDPPWDKVISLRGPIESLIEWLNTTWGEQFDAFQAFVQELGLNPLGTLFTSVPWYVVVAGVALTCAVLVGRLAAVVAGVGVLLIGVLGMWTSAAETLAVITTAIGLVLVVAFPLGVLMSMSDRVEACFKPILDVMQTLPVYLFVIPAVIFLGTGEVAGTIATFIAASPPMMRYTNAALRNVDPEVVEASVMAGASPWQVLTQVRIPLGLPTLMVGLNQAVLLAMAMAVVTAFIGSPGLGQDILYSLQRFDLARGIEGGLAMLLVAVIIDRVFQGAARMLSTVTHTSEERIEAEA</sequence>
<name>A0ABW2N7I1_9ACTN</name>
<comment type="caution">
    <text evidence="9">The sequence shown here is derived from an EMBL/GenBank/DDBJ whole genome shotgun (WGS) entry which is preliminary data.</text>
</comment>
<keyword evidence="3" id="KW-1003">Cell membrane</keyword>
<dbReference type="PANTHER" id="PTHR47737:SF1">
    <property type="entry name" value="GLYCINE BETAINE_PROLINE BETAINE TRANSPORT SYSTEM PERMEASE PROTEIN PROW"/>
    <property type="match status" value="1"/>
</dbReference>
<reference evidence="10" key="1">
    <citation type="journal article" date="2019" name="Int. J. Syst. Evol. Microbiol.">
        <title>The Global Catalogue of Microorganisms (GCM) 10K type strain sequencing project: providing services to taxonomists for standard genome sequencing and annotation.</title>
        <authorList>
            <consortium name="The Broad Institute Genomics Platform"/>
            <consortium name="The Broad Institute Genome Sequencing Center for Infectious Disease"/>
            <person name="Wu L."/>
            <person name="Ma J."/>
        </authorList>
    </citation>
    <scope>NUCLEOTIDE SEQUENCE [LARGE SCALE GENOMIC DNA]</scope>
    <source>
        <strain evidence="10">FCH27</strain>
    </source>
</reference>
<feature type="transmembrane region" description="Helical" evidence="7">
    <location>
        <begin position="282"/>
        <end position="303"/>
    </location>
</feature>
<dbReference type="InterPro" id="IPR035906">
    <property type="entry name" value="MetI-like_sf"/>
</dbReference>
<proteinExistence type="inferred from homology"/>
<feature type="domain" description="ABC transmembrane type-1" evidence="8">
    <location>
        <begin position="82"/>
        <end position="261"/>
    </location>
</feature>
<comment type="subcellular location">
    <subcellularLocation>
        <location evidence="7">Cell membrane</location>
        <topology evidence="7">Multi-pass membrane protein</topology>
    </subcellularLocation>
    <subcellularLocation>
        <location evidence="1">Membrane</location>
        <topology evidence="1">Multi-pass membrane protein</topology>
    </subcellularLocation>
</comment>
<evidence type="ECO:0000256" key="3">
    <source>
        <dbReference type="ARBA" id="ARBA00022475"/>
    </source>
</evidence>
<dbReference type="RefSeq" id="WP_255889399.1">
    <property type="nucleotide sequence ID" value="NZ_JAFMZM010000002.1"/>
</dbReference>
<evidence type="ECO:0000256" key="4">
    <source>
        <dbReference type="ARBA" id="ARBA00022692"/>
    </source>
</evidence>
<evidence type="ECO:0000256" key="2">
    <source>
        <dbReference type="ARBA" id="ARBA00022448"/>
    </source>
</evidence>
<gene>
    <name evidence="9" type="ORF">ACFQO6_23485</name>
</gene>
<feature type="transmembrane region" description="Helical" evidence="7">
    <location>
        <begin position="34"/>
        <end position="56"/>
    </location>
</feature>
<keyword evidence="4 7" id="KW-0812">Transmembrane</keyword>
<dbReference type="Proteomes" id="UP001596524">
    <property type="component" value="Unassembled WGS sequence"/>
</dbReference>
<evidence type="ECO:0000256" key="5">
    <source>
        <dbReference type="ARBA" id="ARBA00022989"/>
    </source>
</evidence>
<organism evidence="9 10">
    <name type="scientific">Nocardioides astragali</name>
    <dbReference type="NCBI Taxonomy" id="1776736"/>
    <lineage>
        <taxon>Bacteria</taxon>
        <taxon>Bacillati</taxon>
        <taxon>Actinomycetota</taxon>
        <taxon>Actinomycetes</taxon>
        <taxon>Propionibacteriales</taxon>
        <taxon>Nocardioidaceae</taxon>
        <taxon>Nocardioides</taxon>
    </lineage>
</organism>
<dbReference type="Pfam" id="PF00528">
    <property type="entry name" value="BPD_transp_1"/>
    <property type="match status" value="2"/>
</dbReference>
<keyword evidence="10" id="KW-1185">Reference proteome</keyword>
<dbReference type="InterPro" id="IPR000515">
    <property type="entry name" value="MetI-like"/>
</dbReference>
<feature type="transmembrane region" description="Helical" evidence="7">
    <location>
        <begin position="62"/>
        <end position="79"/>
    </location>
</feature>
<dbReference type="PROSITE" id="PS50928">
    <property type="entry name" value="ABC_TM1"/>
    <property type="match status" value="2"/>
</dbReference>
<feature type="transmembrane region" description="Helical" evidence="7">
    <location>
        <begin position="524"/>
        <end position="544"/>
    </location>
</feature>
<keyword evidence="2 7" id="KW-0813">Transport</keyword>
<feature type="transmembrane region" description="Helical" evidence="7">
    <location>
        <begin position="407"/>
        <end position="430"/>
    </location>
</feature>
<dbReference type="CDD" id="cd06261">
    <property type="entry name" value="TM_PBP2"/>
    <property type="match status" value="2"/>
</dbReference>
<keyword evidence="6 7" id="KW-0472">Membrane</keyword>
<feature type="transmembrane region" description="Helical" evidence="7">
    <location>
        <begin position="362"/>
        <end position="395"/>
    </location>
</feature>
<comment type="similarity">
    <text evidence="7">Belongs to the binding-protein-dependent transport system permease family.</text>
</comment>
<evidence type="ECO:0000313" key="9">
    <source>
        <dbReference type="EMBL" id="MFC7363254.1"/>
    </source>
</evidence>
<feature type="transmembrane region" description="Helical" evidence="7">
    <location>
        <begin position="450"/>
        <end position="476"/>
    </location>
</feature>